<dbReference type="RefSeq" id="WP_185122613.1">
    <property type="nucleotide sequence ID" value="NZ_JACJVQ010000021.1"/>
</dbReference>
<protein>
    <submittedName>
        <fullName evidence="2">GAF domain-containing protein</fullName>
    </submittedName>
</protein>
<evidence type="ECO:0000313" key="3">
    <source>
        <dbReference type="Proteomes" id="UP000535838"/>
    </source>
</evidence>
<keyword evidence="3" id="KW-1185">Reference proteome</keyword>
<gene>
    <name evidence="2" type="ORF">H7B67_25055</name>
</gene>
<evidence type="ECO:0000259" key="1">
    <source>
        <dbReference type="Pfam" id="PF01590"/>
    </source>
</evidence>
<dbReference type="EMBL" id="JACJVQ010000021">
    <property type="protein sequence ID" value="MBB6637411.1"/>
    <property type="molecule type" value="Genomic_DNA"/>
</dbReference>
<comment type="caution">
    <text evidence="2">The sequence shown here is derived from an EMBL/GenBank/DDBJ whole genome shotgun (WGS) entry which is preliminary data.</text>
</comment>
<dbReference type="SUPFAM" id="SSF55781">
    <property type="entry name" value="GAF domain-like"/>
    <property type="match status" value="1"/>
</dbReference>
<dbReference type="Gene3D" id="3.30.450.40">
    <property type="match status" value="1"/>
</dbReference>
<evidence type="ECO:0000313" key="2">
    <source>
        <dbReference type="EMBL" id="MBB6637411.1"/>
    </source>
</evidence>
<name>A0A841T8B0_9BACL</name>
<proteinExistence type="predicted"/>
<sequence length="159" mass="17811">MELAREAVEKELSVLRELLEVDVAAVSWKRARDRQWEWWAASGCRDERFRSLSIRIGRGIEGAVPRIGRSLIIDKEHPNGGKQREESALMHVEQLVSAIACPILVKDVPEGVLLAGAREERSFSKEQLQRTQLAAAMLGQWAEEAESEAENAVVRAPDN</sequence>
<reference evidence="2 3" key="1">
    <citation type="submission" date="2020-08" db="EMBL/GenBank/DDBJ databases">
        <title>Cohnella phylogeny.</title>
        <authorList>
            <person name="Dunlap C."/>
        </authorList>
    </citation>
    <scope>NUCLEOTIDE SEQUENCE [LARGE SCALE GENOMIC DNA]</scope>
    <source>
        <strain evidence="2 3">DSM 25241</strain>
    </source>
</reference>
<dbReference type="AlphaFoldDB" id="A0A841T8B0"/>
<dbReference type="InterPro" id="IPR003018">
    <property type="entry name" value="GAF"/>
</dbReference>
<feature type="domain" description="GAF" evidence="1">
    <location>
        <begin position="6"/>
        <end position="139"/>
    </location>
</feature>
<accession>A0A841T8B0</accession>
<organism evidence="2 3">
    <name type="scientific">Cohnella thailandensis</name>
    <dbReference type="NCBI Taxonomy" id="557557"/>
    <lineage>
        <taxon>Bacteria</taxon>
        <taxon>Bacillati</taxon>
        <taxon>Bacillota</taxon>
        <taxon>Bacilli</taxon>
        <taxon>Bacillales</taxon>
        <taxon>Paenibacillaceae</taxon>
        <taxon>Cohnella</taxon>
    </lineage>
</organism>
<dbReference type="Proteomes" id="UP000535838">
    <property type="component" value="Unassembled WGS sequence"/>
</dbReference>
<dbReference type="InterPro" id="IPR029016">
    <property type="entry name" value="GAF-like_dom_sf"/>
</dbReference>
<dbReference type="Pfam" id="PF01590">
    <property type="entry name" value="GAF"/>
    <property type="match status" value="1"/>
</dbReference>